<reference evidence="8" key="1">
    <citation type="journal article" date="2015" name="Genome Announc.">
        <title>Draft genome sequence of the fungus Penicillium brasilianum MG11.</title>
        <authorList>
            <person name="Horn F."/>
            <person name="Linde J."/>
            <person name="Mattern D.J."/>
            <person name="Walther G."/>
            <person name="Guthke R."/>
            <person name="Brakhage A.A."/>
            <person name="Valiante V."/>
        </authorList>
    </citation>
    <scope>NUCLEOTIDE SEQUENCE [LARGE SCALE GENOMIC DNA]</scope>
    <source>
        <strain evidence="8">MG11</strain>
    </source>
</reference>
<name>A0A0F7TC21_PENBI</name>
<organism evidence="7 8">
    <name type="scientific">Penicillium brasilianum</name>
    <dbReference type="NCBI Taxonomy" id="104259"/>
    <lineage>
        <taxon>Eukaryota</taxon>
        <taxon>Fungi</taxon>
        <taxon>Dikarya</taxon>
        <taxon>Ascomycota</taxon>
        <taxon>Pezizomycotina</taxon>
        <taxon>Eurotiomycetes</taxon>
        <taxon>Eurotiomycetidae</taxon>
        <taxon>Eurotiales</taxon>
        <taxon>Aspergillaceae</taxon>
        <taxon>Penicillium</taxon>
    </lineage>
</organism>
<dbReference type="InterPro" id="IPR001138">
    <property type="entry name" value="Zn2Cys6_DnaBD"/>
</dbReference>
<dbReference type="InterPro" id="IPR036864">
    <property type="entry name" value="Zn2-C6_fun-type_DNA-bd_sf"/>
</dbReference>
<accession>A0A0F7TC21</accession>
<dbReference type="GO" id="GO:0008270">
    <property type="term" value="F:zinc ion binding"/>
    <property type="evidence" value="ECO:0007669"/>
    <property type="project" value="InterPro"/>
</dbReference>
<dbReference type="CDD" id="cd00067">
    <property type="entry name" value="GAL4"/>
    <property type="match status" value="2"/>
</dbReference>
<dbReference type="AlphaFoldDB" id="A0A0F7TC21"/>
<keyword evidence="8" id="KW-1185">Reference proteome</keyword>
<dbReference type="Proteomes" id="UP000042958">
    <property type="component" value="Unassembled WGS sequence"/>
</dbReference>
<keyword evidence="4" id="KW-0539">Nucleus</keyword>
<dbReference type="STRING" id="104259.A0A0F7TC21"/>
<evidence type="ECO:0000256" key="4">
    <source>
        <dbReference type="ARBA" id="ARBA00023242"/>
    </source>
</evidence>
<gene>
    <name evidence="7" type="ORF">PMG11_00500</name>
</gene>
<dbReference type="GO" id="GO:0000981">
    <property type="term" value="F:DNA-binding transcription factor activity, RNA polymerase II-specific"/>
    <property type="evidence" value="ECO:0007669"/>
    <property type="project" value="InterPro"/>
</dbReference>
<dbReference type="EMBL" id="CDHK01000001">
    <property type="protein sequence ID" value="CEJ54179.1"/>
    <property type="molecule type" value="Genomic_DNA"/>
</dbReference>
<feature type="domain" description="Zn(2)-C6 fungal-type" evidence="6">
    <location>
        <begin position="14"/>
        <end position="44"/>
    </location>
</feature>
<dbReference type="PROSITE" id="PS50048">
    <property type="entry name" value="ZN2_CY6_FUNGAL_2"/>
    <property type="match status" value="2"/>
</dbReference>
<keyword evidence="5" id="KW-1133">Transmembrane helix</keyword>
<evidence type="ECO:0000256" key="5">
    <source>
        <dbReference type="SAM" id="Phobius"/>
    </source>
</evidence>
<feature type="transmembrane region" description="Helical" evidence="5">
    <location>
        <begin position="610"/>
        <end position="632"/>
    </location>
</feature>
<feature type="domain" description="Zn(2)-C6 fungal-type" evidence="6">
    <location>
        <begin position="85"/>
        <end position="115"/>
    </location>
</feature>
<evidence type="ECO:0000313" key="7">
    <source>
        <dbReference type="EMBL" id="CEJ54179.1"/>
    </source>
</evidence>
<dbReference type="GO" id="GO:0003677">
    <property type="term" value="F:DNA binding"/>
    <property type="evidence" value="ECO:0007669"/>
    <property type="project" value="UniProtKB-KW"/>
</dbReference>
<evidence type="ECO:0000256" key="2">
    <source>
        <dbReference type="ARBA" id="ARBA00023125"/>
    </source>
</evidence>
<dbReference type="PANTHER" id="PTHR37540:SF5">
    <property type="entry name" value="TRANSCRIPTION FACTOR DOMAIN-CONTAINING PROTEIN"/>
    <property type="match status" value="1"/>
</dbReference>
<dbReference type="Gene3D" id="4.10.240.10">
    <property type="entry name" value="Zn(2)-C6 fungal-type DNA-binding domain"/>
    <property type="match status" value="2"/>
</dbReference>
<protein>
    <recommendedName>
        <fullName evidence="6">Zn(2)-C6 fungal-type domain-containing protein</fullName>
    </recommendedName>
</protein>
<evidence type="ECO:0000256" key="1">
    <source>
        <dbReference type="ARBA" id="ARBA00023015"/>
    </source>
</evidence>
<proteinExistence type="predicted"/>
<dbReference type="OrthoDB" id="4158087at2759"/>
<sequence>MANTPSDREYATKACAACRSKKRKCDRVLPACTRCARLFQNCQYDSEPYSRGFPGLVAEEISESLASHFQRIVPTEQARMKSRLACSKCRVGKRQCSKDVPSCKRCVRTGSVCRYDGLEHEDSADTALPPLLLPSVGVTELVDGHHGLRSYPTNVETDVSEDPDVPITGDIEYRTDCTMEEIAKRVSLQYQGYEHTSAVTRRTPSPLTIDHTSHHYLDPFHTYPSNLSRETITRTFHYSLQEMWPRLFPGLKHNGKSFTHEWMQLALACPPLFRAWLHSGAEHLLMRQRASGHAPSPTSRRDTYELLLMRQDAIVALKNAVNDDHPNTVTDQIIMAAFALALHPHERHPVAASRMRTAPLSNLQWLTRFTDIVILDGHVQGIRHLVQARGGFEKLEMPGLLEGLSTWDLITSTKMLTKPFWPRRTKLQLDSAAKFLAKYEHTDVTIGDFHALLWSEFPHSIMWVFHALRGYSSLLEGYSDGRLSDLDLGYILDLRNLIHYQVLSLPSARDDKVGNASHKYESFRLAQTIYSLLVLFPVPLTTTPYPELARLLRYELEMASKDGWARIPTLLLWILALGGIAALGTPHRLWFVQKLHMQLGNLGIISWEGFVHIMGTLIWLNSPCGIEGLILWKEIQQHGHQPLAEYKPTLGLVHDEPVRLGN</sequence>
<dbReference type="Pfam" id="PF00172">
    <property type="entry name" value="Zn_clus"/>
    <property type="match status" value="2"/>
</dbReference>
<keyword evidence="3" id="KW-0804">Transcription</keyword>
<evidence type="ECO:0000256" key="3">
    <source>
        <dbReference type="ARBA" id="ARBA00023163"/>
    </source>
</evidence>
<feature type="transmembrane region" description="Helical" evidence="5">
    <location>
        <begin position="570"/>
        <end position="590"/>
    </location>
</feature>
<dbReference type="PANTHER" id="PTHR37540">
    <property type="entry name" value="TRANSCRIPTION FACTOR (ACR-2), PUTATIVE-RELATED-RELATED"/>
    <property type="match status" value="1"/>
</dbReference>
<keyword evidence="1" id="KW-0805">Transcription regulation</keyword>
<dbReference type="SMART" id="SM00066">
    <property type="entry name" value="GAL4"/>
    <property type="match status" value="2"/>
</dbReference>
<evidence type="ECO:0000259" key="6">
    <source>
        <dbReference type="PROSITE" id="PS50048"/>
    </source>
</evidence>
<dbReference type="PROSITE" id="PS00463">
    <property type="entry name" value="ZN2_CY6_FUNGAL_1"/>
    <property type="match status" value="2"/>
</dbReference>
<dbReference type="SUPFAM" id="SSF57701">
    <property type="entry name" value="Zn2/Cys6 DNA-binding domain"/>
    <property type="match status" value="2"/>
</dbReference>
<keyword evidence="5" id="KW-0812">Transmembrane</keyword>
<keyword evidence="2" id="KW-0238">DNA-binding</keyword>
<evidence type="ECO:0000313" key="8">
    <source>
        <dbReference type="Proteomes" id="UP000042958"/>
    </source>
</evidence>
<keyword evidence="5" id="KW-0472">Membrane</keyword>